<comment type="caution">
    <text evidence="2">The sequence shown here is derived from an EMBL/GenBank/DDBJ whole genome shotgun (WGS) entry which is preliminary data.</text>
</comment>
<keyword evidence="3" id="KW-1185">Reference proteome</keyword>
<dbReference type="EMBL" id="JAGDFL010001030">
    <property type="protein sequence ID" value="KAG7378539.1"/>
    <property type="molecule type" value="Genomic_DNA"/>
</dbReference>
<dbReference type="AlphaFoldDB" id="A0A8T1VEG0"/>
<reference evidence="2" key="1">
    <citation type="submission" date="2021-02" db="EMBL/GenBank/DDBJ databases">
        <authorList>
            <person name="Palmer J.M."/>
        </authorList>
    </citation>
    <scope>NUCLEOTIDE SEQUENCE</scope>
    <source>
        <strain evidence="2">SCRP23</strain>
    </source>
</reference>
<keyword evidence="1" id="KW-0732">Signal</keyword>
<feature type="signal peptide" evidence="1">
    <location>
        <begin position="1"/>
        <end position="23"/>
    </location>
</feature>
<dbReference type="OrthoDB" id="103924at2759"/>
<evidence type="ECO:0000313" key="2">
    <source>
        <dbReference type="EMBL" id="KAG7378539.1"/>
    </source>
</evidence>
<evidence type="ECO:0000256" key="1">
    <source>
        <dbReference type="SAM" id="SignalP"/>
    </source>
</evidence>
<sequence length="165" mass="17755">MKTLLQALLIAIVTTLLVTSTGANNVTINATAGEFATTTSSWTGELKLYKNINFDSLLLTLTFQTSNLCFNLACGDMNDQISSASWKGLPLKAGFKGGSTTLLMFYRDIDCTGVSQGWSTSYDQAPDFRAVEINDVASSFMFLERDTSATNGIQTICDVKTGSNS</sequence>
<proteinExistence type="predicted"/>
<evidence type="ECO:0000313" key="3">
    <source>
        <dbReference type="Proteomes" id="UP000693981"/>
    </source>
</evidence>
<name>A0A8T1VEG0_9STRA</name>
<organism evidence="2 3">
    <name type="scientific">Phytophthora boehmeriae</name>
    <dbReference type="NCBI Taxonomy" id="109152"/>
    <lineage>
        <taxon>Eukaryota</taxon>
        <taxon>Sar</taxon>
        <taxon>Stramenopiles</taxon>
        <taxon>Oomycota</taxon>
        <taxon>Peronosporomycetes</taxon>
        <taxon>Peronosporales</taxon>
        <taxon>Peronosporaceae</taxon>
        <taxon>Phytophthora</taxon>
    </lineage>
</organism>
<protein>
    <submittedName>
        <fullName evidence="2">Uncharacterized protein</fullName>
    </submittedName>
</protein>
<gene>
    <name evidence="2" type="ORF">PHYBOEH_000337</name>
</gene>
<dbReference type="Proteomes" id="UP000693981">
    <property type="component" value="Unassembled WGS sequence"/>
</dbReference>
<accession>A0A8T1VEG0</accession>
<feature type="chain" id="PRO_5035867233" evidence="1">
    <location>
        <begin position="24"/>
        <end position="165"/>
    </location>
</feature>